<evidence type="ECO:0000313" key="3">
    <source>
        <dbReference type="Proteomes" id="UP000638648"/>
    </source>
</evidence>
<dbReference type="RefSeq" id="WP_337918596.1">
    <property type="nucleotide sequence ID" value="NZ_BAABJL010000019.1"/>
</dbReference>
<sequence length="72" mass="7963">MCAIYGDTFDGEVITLADNAAAISLYRKHGYQLVDSTQRASRGQPRDFPVRHGASWSGRASPRLDRVNIGLR</sequence>
<name>A0A927MQ10_9ACTN</name>
<proteinExistence type="predicted"/>
<dbReference type="EMBL" id="JADBEM010000001">
    <property type="protein sequence ID" value="MBE1604087.1"/>
    <property type="molecule type" value="Genomic_DNA"/>
</dbReference>
<comment type="caution">
    <text evidence="2">The sequence shown here is derived from an EMBL/GenBank/DDBJ whole genome shotgun (WGS) entry which is preliminary data.</text>
</comment>
<evidence type="ECO:0000313" key="2">
    <source>
        <dbReference type="EMBL" id="MBE1604087.1"/>
    </source>
</evidence>
<evidence type="ECO:0000256" key="1">
    <source>
        <dbReference type="SAM" id="MobiDB-lite"/>
    </source>
</evidence>
<dbReference type="Proteomes" id="UP000638648">
    <property type="component" value="Unassembled WGS sequence"/>
</dbReference>
<accession>A0A927MQ10</accession>
<gene>
    <name evidence="2" type="ORF">HEB94_000935</name>
</gene>
<reference evidence="2" key="1">
    <citation type="submission" date="2020-10" db="EMBL/GenBank/DDBJ databases">
        <title>Sequencing the genomes of 1000 actinobacteria strains.</title>
        <authorList>
            <person name="Klenk H.-P."/>
        </authorList>
    </citation>
    <scope>NUCLEOTIDE SEQUENCE</scope>
    <source>
        <strain evidence="2">DSM 45354</strain>
    </source>
</reference>
<protein>
    <submittedName>
        <fullName evidence="2">Uncharacterized protein</fullName>
    </submittedName>
</protein>
<dbReference type="AlphaFoldDB" id="A0A927MQ10"/>
<feature type="region of interest" description="Disordered" evidence="1">
    <location>
        <begin position="36"/>
        <end position="61"/>
    </location>
</feature>
<organism evidence="2 3">
    <name type="scientific">Actinopolymorpha pittospori</name>
    <dbReference type="NCBI Taxonomy" id="648752"/>
    <lineage>
        <taxon>Bacteria</taxon>
        <taxon>Bacillati</taxon>
        <taxon>Actinomycetota</taxon>
        <taxon>Actinomycetes</taxon>
        <taxon>Propionibacteriales</taxon>
        <taxon>Actinopolymorphaceae</taxon>
        <taxon>Actinopolymorpha</taxon>
    </lineage>
</organism>
<keyword evidence="3" id="KW-1185">Reference proteome</keyword>